<dbReference type="EMBL" id="AJWK01005764">
    <property type="status" value="NOT_ANNOTATED_CDS"/>
    <property type="molecule type" value="Genomic_DNA"/>
</dbReference>
<feature type="domain" description="PDZ" evidence="1">
    <location>
        <begin position="46"/>
        <end position="99"/>
    </location>
</feature>
<dbReference type="SUPFAM" id="SSF50156">
    <property type="entry name" value="PDZ domain-like"/>
    <property type="match status" value="1"/>
</dbReference>
<keyword evidence="3" id="KW-1185">Reference proteome</keyword>
<dbReference type="InterPro" id="IPR036034">
    <property type="entry name" value="PDZ_sf"/>
</dbReference>
<evidence type="ECO:0000313" key="2">
    <source>
        <dbReference type="EnsemblMetazoa" id="LLOJ001688-PA"/>
    </source>
</evidence>
<evidence type="ECO:0000313" key="3">
    <source>
        <dbReference type="Proteomes" id="UP000092461"/>
    </source>
</evidence>
<protein>
    <recommendedName>
        <fullName evidence="1">PDZ domain-containing protein</fullName>
    </recommendedName>
</protein>
<organism evidence="2 3">
    <name type="scientific">Lutzomyia longipalpis</name>
    <name type="common">Sand fly</name>
    <dbReference type="NCBI Taxonomy" id="7200"/>
    <lineage>
        <taxon>Eukaryota</taxon>
        <taxon>Metazoa</taxon>
        <taxon>Ecdysozoa</taxon>
        <taxon>Arthropoda</taxon>
        <taxon>Hexapoda</taxon>
        <taxon>Insecta</taxon>
        <taxon>Pterygota</taxon>
        <taxon>Neoptera</taxon>
        <taxon>Endopterygota</taxon>
        <taxon>Diptera</taxon>
        <taxon>Nematocera</taxon>
        <taxon>Psychodoidea</taxon>
        <taxon>Psychodidae</taxon>
        <taxon>Lutzomyia</taxon>
        <taxon>Lutzomyia</taxon>
    </lineage>
</organism>
<proteinExistence type="predicted"/>
<dbReference type="Pfam" id="PF00595">
    <property type="entry name" value="PDZ"/>
    <property type="match status" value="1"/>
</dbReference>
<evidence type="ECO:0000259" key="1">
    <source>
        <dbReference type="PROSITE" id="PS50106"/>
    </source>
</evidence>
<reference evidence="2" key="1">
    <citation type="submission" date="2020-05" db="UniProtKB">
        <authorList>
            <consortium name="EnsemblMetazoa"/>
        </authorList>
    </citation>
    <scope>IDENTIFICATION</scope>
    <source>
        <strain evidence="2">Jacobina</strain>
    </source>
</reference>
<sequence length="209" mass="23755">SQKVPPPFYKAPAKKTYNYEFPEKDREIKVIQHRFTPRTASASSPQVTEGGQASQVGLKLGDTITKINNVDTSEMTLAEAHAKIEGAEQGVKLSVVSFEDDEEKVAEERQVVLKAKKEAEGPRKLSVVDLEKPKEKTWIPQPERKVWHPIVWQQPPPPVAQENYGPDAPHKRIVRNIRRLLNETEDQPEERWKHIENMLLALPTASKTN</sequence>
<dbReference type="EnsemblMetazoa" id="LLOJ001688-RA">
    <property type="protein sequence ID" value="LLOJ001688-PA"/>
    <property type="gene ID" value="LLOJ001688"/>
</dbReference>
<dbReference type="Proteomes" id="UP000092461">
    <property type="component" value="Unassembled WGS sequence"/>
</dbReference>
<dbReference type="VEuPathDB" id="VectorBase:LLONM1_010827"/>
<dbReference type="AlphaFoldDB" id="A0A1B0CBQ9"/>
<dbReference type="VEuPathDB" id="VectorBase:LLOJ001688"/>
<dbReference type="PROSITE" id="PS50106">
    <property type="entry name" value="PDZ"/>
    <property type="match status" value="1"/>
</dbReference>
<accession>A0A1B0CBQ9</accession>
<dbReference type="Gene3D" id="2.30.42.10">
    <property type="match status" value="1"/>
</dbReference>
<name>A0A1B0CBQ9_LUTLO</name>
<dbReference type="InterPro" id="IPR001478">
    <property type="entry name" value="PDZ"/>
</dbReference>